<reference evidence="2 3" key="1">
    <citation type="journal article" date="2014" name="ISME J.">
        <title>Candidatus Competibacter-lineage genomes retrieved from metagenomes reveal functional metabolic diversity.</title>
        <authorList>
            <person name="McIlroy S.J."/>
            <person name="Albertsen M."/>
            <person name="Andresen E.K."/>
            <person name="Saunders A.M."/>
            <person name="Kristiansen R."/>
            <person name="Stokholm-Bjerregaard M."/>
            <person name="Nielsen K.L."/>
            <person name="Nielsen P.H."/>
        </authorList>
    </citation>
    <scope>NUCLEOTIDE SEQUENCE [LARGE SCALE GENOMIC DNA]</scope>
    <source>
        <strain evidence="2 3">Run_B_J11</strain>
    </source>
</reference>
<organism evidence="2 3">
    <name type="scientific">Candidatus Contendobacter odensis Run_B_J11</name>
    <dbReference type="NCBI Taxonomy" id="1400861"/>
    <lineage>
        <taxon>Bacteria</taxon>
        <taxon>Pseudomonadati</taxon>
        <taxon>Pseudomonadota</taxon>
        <taxon>Gammaproteobacteria</taxon>
        <taxon>Candidatus Competibacteraceae</taxon>
        <taxon>Candidatus Contendibacter</taxon>
    </lineage>
</organism>
<dbReference type="InterPro" id="IPR011054">
    <property type="entry name" value="Rudment_hybrid_motif"/>
</dbReference>
<accession>A0A7U7J3A7</accession>
<protein>
    <recommendedName>
        <fullName evidence="1">AAA-ATPase-like domain-containing protein</fullName>
    </recommendedName>
</protein>
<gene>
    <name evidence="2" type="ORF">BN874_2010008</name>
</gene>
<evidence type="ECO:0000313" key="3">
    <source>
        <dbReference type="Proteomes" id="UP000019184"/>
    </source>
</evidence>
<dbReference type="Pfam" id="PF09820">
    <property type="entry name" value="AAA-ATPase_like"/>
    <property type="match status" value="1"/>
</dbReference>
<dbReference type="PANTHER" id="PTHR34825">
    <property type="entry name" value="CONSERVED PROTEIN, WITH A WEAK D-GALACTARATE DEHYDRATASE/ALTRONATE HYDROLASE DOMAIN"/>
    <property type="match status" value="1"/>
</dbReference>
<dbReference type="InterPro" id="IPR018631">
    <property type="entry name" value="AAA-ATPase-like_dom"/>
</dbReference>
<dbReference type="EMBL" id="CBTK010000115">
    <property type="protein sequence ID" value="CDH45044.1"/>
    <property type="molecule type" value="Genomic_DNA"/>
</dbReference>
<comment type="caution">
    <text evidence="2">The sequence shown here is derived from an EMBL/GenBank/DDBJ whole genome shotgun (WGS) entry which is preliminary data.</text>
</comment>
<dbReference type="InterPro" id="IPR027417">
    <property type="entry name" value="P-loop_NTPase"/>
</dbReference>
<dbReference type="RefSeq" id="WP_051497641.1">
    <property type="nucleotide sequence ID" value="NZ_CBTK010000115.1"/>
</dbReference>
<keyword evidence="3" id="KW-1185">Reference proteome</keyword>
<dbReference type="Proteomes" id="UP000019184">
    <property type="component" value="Unassembled WGS sequence"/>
</dbReference>
<sequence length="218" mass="24730">MKPKLPIGLQNLREMRTQGYVYIDKTAHVARLAEQGKYYFLARPRRFGKSLLVDTLAEAFAGSRELFEGLYLEQHWDWSRKYPVLRFDFGSGVLRFREELDERIGVQLAEQARQRGLVLEREGIASRFEERVLRLAEATGQPVVLLIDEYDKPILDNLSEPEPAAVLAMPGAHYHAYGKAPRPGRKVGHLTLRADDAAVLAHGLKRLLLRVGLEADAI</sequence>
<evidence type="ECO:0000259" key="1">
    <source>
        <dbReference type="Pfam" id="PF09820"/>
    </source>
</evidence>
<dbReference type="SUPFAM" id="SSF51246">
    <property type="entry name" value="Rudiment single hybrid motif"/>
    <property type="match status" value="1"/>
</dbReference>
<dbReference type="Gene3D" id="3.30.470.20">
    <property type="entry name" value="ATP-grasp fold, B domain"/>
    <property type="match status" value="1"/>
</dbReference>
<feature type="domain" description="AAA-ATPase-like" evidence="1">
    <location>
        <begin position="6"/>
        <end position="162"/>
    </location>
</feature>
<dbReference type="OrthoDB" id="9808684at2"/>
<dbReference type="PANTHER" id="PTHR34825:SF1">
    <property type="entry name" value="AAA-ATPASE-LIKE DOMAIN-CONTAINING PROTEIN"/>
    <property type="match status" value="1"/>
</dbReference>
<evidence type="ECO:0000313" key="2">
    <source>
        <dbReference type="EMBL" id="CDH45044.1"/>
    </source>
</evidence>
<dbReference type="SUPFAM" id="SSF52540">
    <property type="entry name" value="P-loop containing nucleoside triphosphate hydrolases"/>
    <property type="match status" value="1"/>
</dbReference>
<name>A0A7U7J3A7_9GAMM</name>
<dbReference type="AlphaFoldDB" id="A0A7U7J3A7"/>
<proteinExistence type="predicted"/>